<dbReference type="SUPFAM" id="SSF89550">
    <property type="entry name" value="PHP domain-like"/>
    <property type="match status" value="1"/>
</dbReference>
<comment type="caution">
    <text evidence="1">The sequence shown here is derived from an EMBL/GenBank/DDBJ whole genome shotgun (WGS) entry which is preliminary data.</text>
</comment>
<organism evidence="1 2">
    <name type="scientific">Candidatus Woesebacteria bacterium GW2011_GWB1_39_10b</name>
    <dbReference type="NCBI Taxonomy" id="1618573"/>
    <lineage>
        <taxon>Bacteria</taxon>
        <taxon>Candidatus Woeseibacteriota</taxon>
    </lineage>
</organism>
<name>A0A0G0PYH6_9BACT</name>
<dbReference type="PATRIC" id="fig|1618573.3.peg.3"/>
<gene>
    <name evidence="1" type="ORF">UT19_C0001G0003</name>
</gene>
<dbReference type="Proteomes" id="UP000034932">
    <property type="component" value="Unassembled WGS sequence"/>
</dbReference>
<evidence type="ECO:0008006" key="3">
    <source>
        <dbReference type="Google" id="ProtNLM"/>
    </source>
</evidence>
<dbReference type="CDD" id="cd19067">
    <property type="entry name" value="PfuEndoQ-like"/>
    <property type="match status" value="1"/>
</dbReference>
<proteinExistence type="predicted"/>
<dbReference type="Gene3D" id="3.20.20.140">
    <property type="entry name" value="Metal-dependent hydrolases"/>
    <property type="match status" value="1"/>
</dbReference>
<dbReference type="InterPro" id="IPR016195">
    <property type="entry name" value="Pol/histidinol_Pase-like"/>
</dbReference>
<accession>A0A0G0PYH6</accession>
<reference evidence="1 2" key="1">
    <citation type="journal article" date="2015" name="Nature">
        <title>rRNA introns, odd ribosomes, and small enigmatic genomes across a large radiation of phyla.</title>
        <authorList>
            <person name="Brown C.T."/>
            <person name="Hug L.A."/>
            <person name="Thomas B.C."/>
            <person name="Sharon I."/>
            <person name="Castelle C.J."/>
            <person name="Singh A."/>
            <person name="Wilkins M.J."/>
            <person name="Williams K.H."/>
            <person name="Banfield J.F."/>
        </authorList>
    </citation>
    <scope>NUCLEOTIDE SEQUENCE [LARGE SCALE GENOMIC DNA]</scope>
</reference>
<dbReference type="EMBL" id="LBVW01000001">
    <property type="protein sequence ID" value="KKQ94471.1"/>
    <property type="molecule type" value="Genomic_DNA"/>
</dbReference>
<dbReference type="STRING" id="1618573.UT19_C0001G0003"/>
<dbReference type="AlphaFoldDB" id="A0A0G0PYH6"/>
<sequence>MEVIADLEVHSKYARAVSSSMNVPTISEWAAKKGISLVGTGDFTHPMWLRELEANLEEAGNGVYKLRDGKSSEPYFLLTSEISCMYTHEGKGRRVHIMVYLPSFESVKKFNNELTTMGANLFSDGRPIVGLTLAQIAETALSVDKRTILIPAHVWTPWFGFYGHMSGYDSLHEAFGDLKKYIPAVETGLSSDPLMNWKIEELEEKQIVSFGDAHSPQKLGREATVFELEKISYENVWKALWPKSEIGSRKLDDEVLISKLEVGIQSSKFKLRNQSSDIKPHISYTIEFYPEEGKYHYTGHRKCNVVYSPKDARKMGMTCPVCGRPLTLGVASRVETLASLDIETESTVDKYGVRFIRDKVGKRIPYIMMVPLLEIISESLGLGVNSQKVENTYELLINQLGSEFRVLLKTPIEDIRKVAGEKIGEAIGKVRIGDIHIEPGYDGIFGKVTIWRQEEKITNNHKLQESLF</sequence>
<evidence type="ECO:0000313" key="2">
    <source>
        <dbReference type="Proteomes" id="UP000034932"/>
    </source>
</evidence>
<dbReference type="PANTHER" id="PTHR40084">
    <property type="entry name" value="PHOSPHOHYDROLASE, PHP FAMILY"/>
    <property type="match status" value="1"/>
</dbReference>
<evidence type="ECO:0000313" key="1">
    <source>
        <dbReference type="EMBL" id="KKQ94471.1"/>
    </source>
</evidence>
<protein>
    <recommendedName>
        <fullName evidence="3">And RNA helicase protein</fullName>
    </recommendedName>
</protein>
<dbReference type="PANTHER" id="PTHR40084:SF1">
    <property type="entry name" value="PHOSPHOTRANSFERASE"/>
    <property type="match status" value="1"/>
</dbReference>